<proteinExistence type="predicted"/>
<accession>A0ACC0ZMW1</accession>
<evidence type="ECO:0000313" key="1">
    <source>
        <dbReference type="EMBL" id="KAJ0054596.1"/>
    </source>
</evidence>
<keyword evidence="2" id="KW-1185">Reference proteome</keyword>
<reference evidence="2" key="1">
    <citation type="journal article" date="2023" name="G3 (Bethesda)">
        <title>Genome assembly and association tests identify interacting loci associated with vigor, precocity, and sex in interspecific pistachio rootstocks.</title>
        <authorList>
            <person name="Palmer W."/>
            <person name="Jacygrad E."/>
            <person name="Sagayaradj S."/>
            <person name="Cavanaugh K."/>
            <person name="Han R."/>
            <person name="Bertier L."/>
            <person name="Beede B."/>
            <person name="Kafkas S."/>
            <person name="Golino D."/>
            <person name="Preece J."/>
            <person name="Michelmore R."/>
        </authorList>
    </citation>
    <scope>NUCLEOTIDE SEQUENCE [LARGE SCALE GENOMIC DNA]</scope>
</reference>
<protein>
    <submittedName>
        <fullName evidence="1">Uncharacterized protein</fullName>
    </submittedName>
</protein>
<dbReference type="EMBL" id="CM047736">
    <property type="protein sequence ID" value="KAJ0054596.1"/>
    <property type="molecule type" value="Genomic_DNA"/>
</dbReference>
<sequence length="80" mass="8861">MGAVSSEKGVLKLVHPGGYVEILREPITAAEVIKKNPRHSVTRPDVFQYPWIVVRPESILNLGKSVLRCSKSHNLSLVKS</sequence>
<evidence type="ECO:0000313" key="2">
    <source>
        <dbReference type="Proteomes" id="UP001163603"/>
    </source>
</evidence>
<name>A0ACC0ZMW1_9ROSI</name>
<comment type="caution">
    <text evidence="1">The sequence shown here is derived from an EMBL/GenBank/DDBJ whole genome shotgun (WGS) entry which is preliminary data.</text>
</comment>
<organism evidence="1 2">
    <name type="scientific">Pistacia integerrima</name>
    <dbReference type="NCBI Taxonomy" id="434235"/>
    <lineage>
        <taxon>Eukaryota</taxon>
        <taxon>Viridiplantae</taxon>
        <taxon>Streptophyta</taxon>
        <taxon>Embryophyta</taxon>
        <taxon>Tracheophyta</taxon>
        <taxon>Spermatophyta</taxon>
        <taxon>Magnoliopsida</taxon>
        <taxon>eudicotyledons</taxon>
        <taxon>Gunneridae</taxon>
        <taxon>Pentapetalae</taxon>
        <taxon>rosids</taxon>
        <taxon>malvids</taxon>
        <taxon>Sapindales</taxon>
        <taxon>Anacardiaceae</taxon>
        <taxon>Pistacia</taxon>
    </lineage>
</organism>
<gene>
    <name evidence="1" type="ORF">Pint_01559</name>
</gene>
<dbReference type="Proteomes" id="UP001163603">
    <property type="component" value="Chromosome 1"/>
</dbReference>